<keyword evidence="10 15" id="KW-0274">FAD</keyword>
<evidence type="ECO:0000256" key="6">
    <source>
        <dbReference type="ARBA" id="ARBA00022679"/>
    </source>
</evidence>
<comment type="pathway">
    <text evidence="3 15">Cofactor biosynthesis; FMN biosynthesis; FMN from riboflavin (ATP route): step 1/1.</text>
</comment>
<dbReference type="InterPro" id="IPR015865">
    <property type="entry name" value="Riboflavin_kinase_bac/euk"/>
</dbReference>
<organism evidence="17 18">
    <name type="scientific">Candidatus Erwinia haradaeae</name>
    <dbReference type="NCBI Taxonomy" id="1922217"/>
    <lineage>
        <taxon>Bacteria</taxon>
        <taxon>Pseudomonadati</taxon>
        <taxon>Pseudomonadota</taxon>
        <taxon>Gammaproteobacteria</taxon>
        <taxon>Enterobacterales</taxon>
        <taxon>Erwiniaceae</taxon>
        <taxon>Erwinia</taxon>
    </lineage>
</organism>
<sequence>MRVIRGINNLRAEHRGCVLTVGNFDGVHRGHQALLAQLHNEGCKRNAPVMVMLFEPHPLEIFNTEKAPARLTRLHEKLHYLKKAKVDVILCIRFNHRFSSYTAKEFIIELLVNKLGIKFLAIGEDFRFGADRYGTVCFLQKASMQYGFDLLIIQTLLENNRRISSTAIRNALAVNNLSLAKDLLGRSFSMCGRVVYGDALGRKIGFPTINLLLFRILPPVTGVYIVYVKVTGNKVLPGVANIGIRPTFKRIKRQLEVHLLDINIDLYGQYIEVIFLQKIRDEKFFSSLFALQKQIQCDIMDAKYFFNNQKNIII</sequence>
<dbReference type="PANTHER" id="PTHR22749">
    <property type="entry name" value="RIBOFLAVIN KINASE/FMN ADENYLYLTRANSFERASE"/>
    <property type="match status" value="1"/>
</dbReference>
<dbReference type="InterPro" id="IPR014729">
    <property type="entry name" value="Rossmann-like_a/b/a_fold"/>
</dbReference>
<evidence type="ECO:0000256" key="11">
    <source>
        <dbReference type="ARBA" id="ARBA00022840"/>
    </source>
</evidence>
<dbReference type="InterPro" id="IPR023465">
    <property type="entry name" value="Riboflavin_kinase_dom_sf"/>
</dbReference>
<comment type="function">
    <text evidence="1">Catalyzes the phosphorylation of riboflavin to FMN followed by the adenylation of FMN to FAD.</text>
</comment>
<evidence type="ECO:0000256" key="15">
    <source>
        <dbReference type="PIRNR" id="PIRNR004491"/>
    </source>
</evidence>
<dbReference type="Pfam" id="PF01687">
    <property type="entry name" value="Flavokinase"/>
    <property type="match status" value="1"/>
</dbReference>
<dbReference type="GO" id="GO:0008531">
    <property type="term" value="F:riboflavin kinase activity"/>
    <property type="evidence" value="ECO:0007669"/>
    <property type="project" value="UniProtKB-UniRule"/>
</dbReference>
<accession>A0A451D256</accession>
<dbReference type="GO" id="GO:0009231">
    <property type="term" value="P:riboflavin biosynthetic process"/>
    <property type="evidence" value="ECO:0007669"/>
    <property type="project" value="InterPro"/>
</dbReference>
<dbReference type="OrthoDB" id="9803667at2"/>
<evidence type="ECO:0000256" key="14">
    <source>
        <dbReference type="ARBA" id="ARBA00049494"/>
    </source>
</evidence>
<dbReference type="InterPro" id="IPR002606">
    <property type="entry name" value="Riboflavin_kinase_bac"/>
</dbReference>
<dbReference type="Gene3D" id="3.40.50.620">
    <property type="entry name" value="HUPs"/>
    <property type="match status" value="1"/>
</dbReference>
<evidence type="ECO:0000256" key="8">
    <source>
        <dbReference type="ARBA" id="ARBA00022741"/>
    </source>
</evidence>
<dbReference type="GO" id="GO:0005524">
    <property type="term" value="F:ATP binding"/>
    <property type="evidence" value="ECO:0007669"/>
    <property type="project" value="UniProtKB-UniRule"/>
</dbReference>
<dbReference type="CDD" id="cd02064">
    <property type="entry name" value="FAD_synthetase_N"/>
    <property type="match status" value="1"/>
</dbReference>
<keyword evidence="9 15" id="KW-0418">Kinase</keyword>
<evidence type="ECO:0000256" key="10">
    <source>
        <dbReference type="ARBA" id="ARBA00022827"/>
    </source>
</evidence>
<dbReference type="SUPFAM" id="SSF82114">
    <property type="entry name" value="Riboflavin kinase-like"/>
    <property type="match status" value="1"/>
</dbReference>
<dbReference type="EC" id="2.7.1.26" evidence="15"/>
<evidence type="ECO:0000259" key="16">
    <source>
        <dbReference type="SMART" id="SM00904"/>
    </source>
</evidence>
<dbReference type="UniPathway" id="UPA00277">
    <property type="reaction ID" value="UER00407"/>
</dbReference>
<dbReference type="NCBIfam" id="NF004162">
    <property type="entry name" value="PRK05627.1-5"/>
    <property type="match status" value="1"/>
</dbReference>
<dbReference type="GO" id="GO:0003919">
    <property type="term" value="F:FMN adenylyltransferase activity"/>
    <property type="evidence" value="ECO:0007669"/>
    <property type="project" value="UniProtKB-UniRule"/>
</dbReference>
<protein>
    <recommendedName>
        <fullName evidence="15">Riboflavin biosynthesis protein</fullName>
    </recommendedName>
    <domain>
        <recommendedName>
            <fullName evidence="15">Riboflavin kinase</fullName>
            <ecNumber evidence="15">2.7.1.26</ecNumber>
        </recommendedName>
        <alternativeName>
            <fullName evidence="15">Flavokinase</fullName>
        </alternativeName>
    </domain>
    <domain>
        <recommendedName>
            <fullName evidence="15">FMN adenylyltransferase</fullName>
            <ecNumber evidence="15">2.7.7.2</ecNumber>
        </recommendedName>
        <alternativeName>
            <fullName evidence="15">FAD pyrophosphorylase</fullName>
        </alternativeName>
        <alternativeName>
            <fullName evidence="15">FAD synthase</fullName>
        </alternativeName>
    </domain>
</protein>
<evidence type="ECO:0000256" key="1">
    <source>
        <dbReference type="ARBA" id="ARBA00002121"/>
    </source>
</evidence>
<keyword evidence="4 15" id="KW-0285">Flavoprotein</keyword>
<dbReference type="EC" id="2.7.7.2" evidence="15"/>
<comment type="pathway">
    <text evidence="2 15">Cofactor biosynthesis; FAD biosynthesis; FAD from FMN: step 1/1.</text>
</comment>
<reference evidence="17 18" key="1">
    <citation type="submission" date="2019-02" db="EMBL/GenBank/DDBJ databases">
        <authorList>
            <person name="Manzano-Marin A."/>
            <person name="Manzano-Marin A."/>
        </authorList>
    </citation>
    <scope>NUCLEOTIDE SEQUENCE [LARGE SCALE GENOMIC DNA]</scope>
    <source>
        <strain evidence="17 18">ErCicuneomaculata</strain>
    </source>
</reference>
<dbReference type="PANTHER" id="PTHR22749:SF6">
    <property type="entry name" value="RIBOFLAVIN KINASE"/>
    <property type="match status" value="1"/>
</dbReference>
<comment type="similarity">
    <text evidence="15">Belongs to the ribF family.</text>
</comment>
<keyword evidence="12" id="KW-0511">Multifunctional enzyme</keyword>
<name>A0A451D256_9GAMM</name>
<evidence type="ECO:0000313" key="18">
    <source>
        <dbReference type="Proteomes" id="UP000294412"/>
    </source>
</evidence>
<evidence type="ECO:0000256" key="13">
    <source>
        <dbReference type="ARBA" id="ARBA00047880"/>
    </source>
</evidence>
<dbReference type="NCBIfam" id="NF004163">
    <property type="entry name" value="PRK05627.1-6"/>
    <property type="match status" value="1"/>
</dbReference>
<keyword evidence="8 15" id="KW-0547">Nucleotide-binding</keyword>
<dbReference type="UniPathway" id="UPA00276">
    <property type="reaction ID" value="UER00406"/>
</dbReference>
<dbReference type="Proteomes" id="UP000294412">
    <property type="component" value="Chromosome"/>
</dbReference>
<dbReference type="FunFam" id="3.40.50.620:FF:000021">
    <property type="entry name" value="Riboflavin biosynthesis protein"/>
    <property type="match status" value="1"/>
</dbReference>
<proteinExistence type="inferred from homology"/>
<dbReference type="PIRSF" id="PIRSF004491">
    <property type="entry name" value="FAD_Synth"/>
    <property type="match status" value="1"/>
</dbReference>
<gene>
    <name evidence="17" type="primary">ribF</name>
    <name evidence="17" type="ORF">ERCICUMA2628_246</name>
</gene>
<dbReference type="InterPro" id="IPR015864">
    <property type="entry name" value="FAD_synthase"/>
</dbReference>
<evidence type="ECO:0000256" key="2">
    <source>
        <dbReference type="ARBA" id="ARBA00004726"/>
    </source>
</evidence>
<keyword evidence="5 15" id="KW-0288">FMN</keyword>
<dbReference type="SMART" id="SM00904">
    <property type="entry name" value="Flavokinase"/>
    <property type="match status" value="1"/>
</dbReference>
<dbReference type="Pfam" id="PF06574">
    <property type="entry name" value="FAD_syn"/>
    <property type="match status" value="1"/>
</dbReference>
<comment type="catalytic activity">
    <reaction evidence="14 15">
        <text>FMN + ATP + H(+) = FAD + diphosphate</text>
        <dbReference type="Rhea" id="RHEA:17237"/>
        <dbReference type="ChEBI" id="CHEBI:15378"/>
        <dbReference type="ChEBI" id="CHEBI:30616"/>
        <dbReference type="ChEBI" id="CHEBI:33019"/>
        <dbReference type="ChEBI" id="CHEBI:57692"/>
        <dbReference type="ChEBI" id="CHEBI:58210"/>
        <dbReference type="EC" id="2.7.7.2"/>
    </reaction>
</comment>
<dbReference type="AlphaFoldDB" id="A0A451D256"/>
<keyword evidence="7 15" id="KW-0548">Nucleotidyltransferase</keyword>
<evidence type="ECO:0000256" key="7">
    <source>
        <dbReference type="ARBA" id="ARBA00022695"/>
    </source>
</evidence>
<feature type="domain" description="Riboflavin kinase" evidence="16">
    <location>
        <begin position="183"/>
        <end position="307"/>
    </location>
</feature>
<evidence type="ECO:0000256" key="3">
    <source>
        <dbReference type="ARBA" id="ARBA00005201"/>
    </source>
</evidence>
<keyword evidence="6 15" id="KW-0808">Transferase</keyword>
<evidence type="ECO:0000256" key="9">
    <source>
        <dbReference type="ARBA" id="ARBA00022777"/>
    </source>
</evidence>
<dbReference type="Gene3D" id="2.40.30.30">
    <property type="entry name" value="Riboflavin kinase-like"/>
    <property type="match status" value="1"/>
</dbReference>
<comment type="catalytic activity">
    <reaction evidence="13 15">
        <text>riboflavin + ATP = FMN + ADP + H(+)</text>
        <dbReference type="Rhea" id="RHEA:14357"/>
        <dbReference type="ChEBI" id="CHEBI:15378"/>
        <dbReference type="ChEBI" id="CHEBI:30616"/>
        <dbReference type="ChEBI" id="CHEBI:57986"/>
        <dbReference type="ChEBI" id="CHEBI:58210"/>
        <dbReference type="ChEBI" id="CHEBI:456216"/>
        <dbReference type="EC" id="2.7.1.26"/>
    </reaction>
</comment>
<evidence type="ECO:0000256" key="5">
    <source>
        <dbReference type="ARBA" id="ARBA00022643"/>
    </source>
</evidence>
<dbReference type="InterPro" id="IPR023468">
    <property type="entry name" value="Riboflavin_kinase"/>
</dbReference>
<keyword evidence="11 15" id="KW-0067">ATP-binding</keyword>
<dbReference type="NCBIfam" id="TIGR00083">
    <property type="entry name" value="ribF"/>
    <property type="match status" value="1"/>
</dbReference>
<dbReference type="RefSeq" id="WP_157993471.1">
    <property type="nucleotide sequence ID" value="NZ_LR217703.1"/>
</dbReference>
<evidence type="ECO:0000256" key="12">
    <source>
        <dbReference type="ARBA" id="ARBA00023268"/>
    </source>
</evidence>
<evidence type="ECO:0000256" key="4">
    <source>
        <dbReference type="ARBA" id="ARBA00022630"/>
    </source>
</evidence>
<dbReference type="SUPFAM" id="SSF52374">
    <property type="entry name" value="Nucleotidylyl transferase"/>
    <property type="match status" value="1"/>
</dbReference>
<dbReference type="GO" id="GO:0009398">
    <property type="term" value="P:FMN biosynthetic process"/>
    <property type="evidence" value="ECO:0007669"/>
    <property type="project" value="UniProtKB-UniRule"/>
</dbReference>
<dbReference type="GO" id="GO:0006747">
    <property type="term" value="P:FAD biosynthetic process"/>
    <property type="evidence" value="ECO:0007669"/>
    <property type="project" value="UniProtKB-UniRule"/>
</dbReference>
<dbReference type="EMBL" id="LR217703">
    <property type="protein sequence ID" value="VFP79700.1"/>
    <property type="molecule type" value="Genomic_DNA"/>
</dbReference>
<evidence type="ECO:0000313" key="17">
    <source>
        <dbReference type="EMBL" id="VFP79700.1"/>
    </source>
</evidence>
<dbReference type="NCBIfam" id="NF004159">
    <property type="entry name" value="PRK05627.1-2"/>
    <property type="match status" value="1"/>
</dbReference>